<feature type="compositionally biased region" description="Acidic residues" evidence="1">
    <location>
        <begin position="184"/>
        <end position="196"/>
    </location>
</feature>
<feature type="compositionally biased region" description="Acidic residues" evidence="1">
    <location>
        <begin position="209"/>
        <end position="224"/>
    </location>
</feature>
<proteinExistence type="predicted"/>
<feature type="region of interest" description="Disordered" evidence="1">
    <location>
        <begin position="162"/>
        <end position="224"/>
    </location>
</feature>
<protein>
    <submittedName>
        <fullName evidence="2">Uncharacterized protein</fullName>
    </submittedName>
</protein>
<feature type="region of interest" description="Disordered" evidence="1">
    <location>
        <begin position="70"/>
        <end position="150"/>
    </location>
</feature>
<accession>A0A8T1B287</accession>
<name>A0A8T1B287_9STRA</name>
<evidence type="ECO:0000313" key="4">
    <source>
        <dbReference type="Proteomes" id="UP000736787"/>
    </source>
</evidence>
<dbReference type="EMBL" id="RCML01001532">
    <property type="protein sequence ID" value="KAG2961900.1"/>
    <property type="molecule type" value="Genomic_DNA"/>
</dbReference>
<reference evidence="2" key="1">
    <citation type="submission" date="2018-10" db="EMBL/GenBank/DDBJ databases">
        <title>Effector identification in a new, highly contiguous assembly of the strawberry crown rot pathogen Phytophthora cactorum.</title>
        <authorList>
            <person name="Armitage A.D."/>
            <person name="Nellist C.F."/>
            <person name="Bates H."/>
            <person name="Vickerstaff R.J."/>
            <person name="Harrison R.J."/>
        </authorList>
    </citation>
    <scope>NUCLEOTIDE SEQUENCE</scope>
    <source>
        <strain evidence="2">4040</strain>
        <strain evidence="3">P415</strain>
    </source>
</reference>
<comment type="caution">
    <text evidence="2">The sequence shown here is derived from an EMBL/GenBank/DDBJ whole genome shotgun (WGS) entry which is preliminary data.</text>
</comment>
<dbReference type="AlphaFoldDB" id="A0A8T1B287"/>
<evidence type="ECO:0000313" key="3">
    <source>
        <dbReference type="EMBL" id="KAG2961900.1"/>
    </source>
</evidence>
<dbReference type="Proteomes" id="UP000697107">
    <property type="component" value="Unassembled WGS sequence"/>
</dbReference>
<gene>
    <name evidence="2" type="ORF">PC117_g24162</name>
    <name evidence="3" type="ORF">PC118_g21717</name>
</gene>
<evidence type="ECO:0000313" key="2">
    <source>
        <dbReference type="EMBL" id="KAG2891848.1"/>
    </source>
</evidence>
<sequence>MNTPGEKTFKQLWREFCKEGWKPRKPFGMAKDHRYVKPGVKGRFDESKRGVDYFDECLSLFRGSVQPVATVNTPARPPIGKQASYATAGRSPLRSHASDSPPAAPYQQGSVKEGPIPDNSDSLPNPSEPGEEEATSESDEHIENGLVDLELFGSDDFMEGLRKENIFGPPDGDDVNIGVAGSVDDGESDADDEDVMADNASDSEHVEGIDDIDEDEKNEDDPDTELLGITSAALRDLSETGWIRYDETHSG</sequence>
<dbReference type="Proteomes" id="UP000736787">
    <property type="component" value="Unassembled WGS sequence"/>
</dbReference>
<dbReference type="EMBL" id="RCMK01001569">
    <property type="protein sequence ID" value="KAG2891848.1"/>
    <property type="molecule type" value="Genomic_DNA"/>
</dbReference>
<organism evidence="2 4">
    <name type="scientific">Phytophthora cactorum</name>
    <dbReference type="NCBI Taxonomy" id="29920"/>
    <lineage>
        <taxon>Eukaryota</taxon>
        <taxon>Sar</taxon>
        <taxon>Stramenopiles</taxon>
        <taxon>Oomycota</taxon>
        <taxon>Peronosporomycetes</taxon>
        <taxon>Peronosporales</taxon>
        <taxon>Peronosporaceae</taxon>
        <taxon>Phytophthora</taxon>
    </lineage>
</organism>
<evidence type="ECO:0000256" key="1">
    <source>
        <dbReference type="SAM" id="MobiDB-lite"/>
    </source>
</evidence>
<dbReference type="VEuPathDB" id="FungiDB:PC110_g23200"/>